<dbReference type="OrthoDB" id="9785113at2"/>
<protein>
    <recommendedName>
        <fullName evidence="10">Phosphate transport system permease protein</fullName>
    </recommendedName>
</protein>
<dbReference type="GO" id="GO:0005315">
    <property type="term" value="F:phosphate transmembrane transporter activity"/>
    <property type="evidence" value="ECO:0007669"/>
    <property type="project" value="InterPro"/>
</dbReference>
<keyword evidence="5 10" id="KW-0592">Phosphate transport</keyword>
<dbReference type="Pfam" id="PF00528">
    <property type="entry name" value="BPD_transp_1"/>
    <property type="match status" value="1"/>
</dbReference>
<comment type="caution">
    <text evidence="10">Lacks conserved residue(s) required for the propagation of feature annotation.</text>
</comment>
<comment type="subcellular location">
    <subcellularLocation>
        <location evidence="1 9">Cell membrane</location>
        <topology evidence="1 9">Multi-pass membrane protein</topology>
    </subcellularLocation>
</comment>
<evidence type="ECO:0000256" key="2">
    <source>
        <dbReference type="ARBA" id="ARBA00007069"/>
    </source>
</evidence>
<accession>A0A2T4UNN9</accession>
<feature type="domain" description="ABC transmembrane type-1" evidence="11">
    <location>
        <begin position="66"/>
        <end position="293"/>
    </location>
</feature>
<evidence type="ECO:0000256" key="5">
    <source>
        <dbReference type="ARBA" id="ARBA00022592"/>
    </source>
</evidence>
<dbReference type="GO" id="GO:0006817">
    <property type="term" value="P:phosphate ion transport"/>
    <property type="evidence" value="ECO:0007669"/>
    <property type="project" value="UniProtKB-KW"/>
</dbReference>
<keyword evidence="4 10" id="KW-1003">Cell membrane</keyword>
<dbReference type="InterPro" id="IPR035906">
    <property type="entry name" value="MetI-like_sf"/>
</dbReference>
<dbReference type="EMBL" id="PYYB01000001">
    <property type="protein sequence ID" value="PTL60853.1"/>
    <property type="molecule type" value="Genomic_DNA"/>
</dbReference>
<dbReference type="InterPro" id="IPR000515">
    <property type="entry name" value="MetI-like"/>
</dbReference>
<feature type="transmembrane region" description="Helical" evidence="9">
    <location>
        <begin position="275"/>
        <end position="296"/>
    </location>
</feature>
<dbReference type="GO" id="GO:0005886">
    <property type="term" value="C:plasma membrane"/>
    <property type="evidence" value="ECO:0007669"/>
    <property type="project" value="UniProtKB-SubCell"/>
</dbReference>
<dbReference type="PANTHER" id="PTHR30425:SF1">
    <property type="entry name" value="PHOSPHATE TRANSPORT SYSTEM PERMEASE PROTEIN PSTC"/>
    <property type="match status" value="1"/>
</dbReference>
<evidence type="ECO:0000256" key="7">
    <source>
        <dbReference type="ARBA" id="ARBA00022989"/>
    </source>
</evidence>
<evidence type="ECO:0000256" key="3">
    <source>
        <dbReference type="ARBA" id="ARBA00022448"/>
    </source>
</evidence>
<evidence type="ECO:0000259" key="11">
    <source>
        <dbReference type="PROSITE" id="PS50928"/>
    </source>
</evidence>
<keyword evidence="6 9" id="KW-0812">Transmembrane</keyword>
<dbReference type="NCBIfam" id="TIGR02138">
    <property type="entry name" value="phosphate_pstC"/>
    <property type="match status" value="1"/>
</dbReference>
<sequence length="307" mass="32625">MLGGVSSLVLALIAGMIIFVLAKAWPSFSENGLSWFAGGHDVDVELQAIFDGSVDGEYTLHAWPLLWGTLLTTGFAMLIGIVFSTLAAIFLVEFAPERVRRVMEPAIRLLAAVPSVVYGLLGLLILVPFVNDLIGDERRESVGFVVQLNGNSLLVGTLVLVVMISPIMIAIIAEALRGVPKSWLEGSAALGVNRWRTITKIGLRTIRPAIVAAAVLATARALGEAIMLSMVSGSRGFAPNPLDGLTFFFEPVRPLAATIVDNSEGLSRGTLGDTLYAFGALLLISSALLSMAGYAAKLPMRKYGIRS</sequence>
<reference evidence="12 13" key="1">
    <citation type="submission" date="2018-03" db="EMBL/GenBank/DDBJ databases">
        <title>Aquarubrobacter algicola gen. nov., sp. nov., a novel actinobacterium isolated from shallow eutrophic lake during the end of cyanobacterial harmful algal blooms.</title>
        <authorList>
            <person name="Chun S.J."/>
        </authorList>
    </citation>
    <scope>NUCLEOTIDE SEQUENCE [LARGE SCALE GENOMIC DNA]</scope>
    <source>
        <strain evidence="12 13">Seoho-28</strain>
    </source>
</reference>
<evidence type="ECO:0000256" key="8">
    <source>
        <dbReference type="ARBA" id="ARBA00023136"/>
    </source>
</evidence>
<evidence type="ECO:0000313" key="13">
    <source>
        <dbReference type="Proteomes" id="UP000240739"/>
    </source>
</evidence>
<feature type="transmembrane region" description="Helical" evidence="9">
    <location>
        <begin position="65"/>
        <end position="94"/>
    </location>
</feature>
<proteinExistence type="inferred from homology"/>
<dbReference type="Proteomes" id="UP000240739">
    <property type="component" value="Unassembled WGS sequence"/>
</dbReference>
<evidence type="ECO:0000256" key="4">
    <source>
        <dbReference type="ARBA" id="ARBA00022475"/>
    </source>
</evidence>
<keyword evidence="7 9" id="KW-1133">Transmembrane helix</keyword>
<evidence type="ECO:0000256" key="9">
    <source>
        <dbReference type="RuleBase" id="RU363032"/>
    </source>
</evidence>
<name>A0A2T4UNN9_9ACTN</name>
<dbReference type="InterPro" id="IPR051124">
    <property type="entry name" value="Phosphate_Transport_Permease"/>
</dbReference>
<evidence type="ECO:0000256" key="10">
    <source>
        <dbReference type="RuleBase" id="RU363054"/>
    </source>
</evidence>
<evidence type="ECO:0000256" key="1">
    <source>
        <dbReference type="ARBA" id="ARBA00004651"/>
    </source>
</evidence>
<comment type="caution">
    <text evidence="12">The sequence shown here is derived from an EMBL/GenBank/DDBJ whole genome shotgun (WGS) entry which is preliminary data.</text>
</comment>
<comment type="function">
    <text evidence="10">Part of the binding-protein-dependent transport system for phosphate; probably responsible for the translocation of the substrate across the membrane.</text>
</comment>
<dbReference type="PANTHER" id="PTHR30425">
    <property type="entry name" value="PHOSPHATE TRANSPORT SYSTEM PERMEASE PROTEIN PST"/>
    <property type="match status" value="1"/>
</dbReference>
<dbReference type="Gene3D" id="1.10.3720.10">
    <property type="entry name" value="MetI-like"/>
    <property type="match status" value="1"/>
</dbReference>
<feature type="transmembrane region" description="Helical" evidence="9">
    <location>
        <begin position="209"/>
        <end position="231"/>
    </location>
</feature>
<keyword evidence="3 9" id="KW-0813">Transport</keyword>
<feature type="transmembrane region" description="Helical" evidence="9">
    <location>
        <begin position="106"/>
        <end position="130"/>
    </location>
</feature>
<evidence type="ECO:0000313" key="12">
    <source>
        <dbReference type="EMBL" id="PTL60853.1"/>
    </source>
</evidence>
<dbReference type="PROSITE" id="PS50928">
    <property type="entry name" value="ABC_TM1"/>
    <property type="match status" value="1"/>
</dbReference>
<keyword evidence="13" id="KW-1185">Reference proteome</keyword>
<keyword evidence="8 9" id="KW-0472">Membrane</keyword>
<feature type="transmembrane region" description="Helical" evidence="9">
    <location>
        <begin position="150"/>
        <end position="173"/>
    </location>
</feature>
<gene>
    <name evidence="12" type="primary">pstC</name>
    <name evidence="12" type="ORF">C7Y72_13785</name>
</gene>
<organism evidence="12 13">
    <name type="scientific">Paraconexibacter algicola</name>
    <dbReference type="NCBI Taxonomy" id="2133960"/>
    <lineage>
        <taxon>Bacteria</taxon>
        <taxon>Bacillati</taxon>
        <taxon>Actinomycetota</taxon>
        <taxon>Thermoleophilia</taxon>
        <taxon>Solirubrobacterales</taxon>
        <taxon>Paraconexibacteraceae</taxon>
        <taxon>Paraconexibacter</taxon>
    </lineage>
</organism>
<evidence type="ECO:0000256" key="6">
    <source>
        <dbReference type="ARBA" id="ARBA00022692"/>
    </source>
</evidence>
<dbReference type="SUPFAM" id="SSF161098">
    <property type="entry name" value="MetI-like"/>
    <property type="match status" value="1"/>
</dbReference>
<dbReference type="InterPro" id="IPR011864">
    <property type="entry name" value="Phosphate_PstC"/>
</dbReference>
<dbReference type="AlphaFoldDB" id="A0A2T4UNN9"/>
<comment type="similarity">
    <text evidence="2 10">Belongs to the binding-protein-dependent transport system permease family. CysTW subfamily.</text>
</comment>
<dbReference type="CDD" id="cd06261">
    <property type="entry name" value="TM_PBP2"/>
    <property type="match status" value="1"/>
</dbReference>